<keyword evidence="3" id="KW-0732">Signal</keyword>
<sequence>MSQTNKQLALESGISRSCHRFISCRRLVFFLPILLMALVVPVSGGEEAEGFAVSANDPLVHHFKYDGPLPISDKVFSEDLLLTASFDRFGTGGIEEDPSLVSALSAVRDRQMPFVILRGTNTSGLVDTPESVTQSLQTVLPSQVFASLASVSNFLGQVIGVTRKKGAASYASVLQHQHPCQERGDGPMKMRTHILCAPFAVDYTVYVALRTARDGGPDMFVASLKPALAHLKSSLDPETFRETMELLTSPLWSHTKCQCTSFNDFRRMHPRLPAFQFPLVMSSNQTEGGEGARNFLLYLPKDRPLFGRLQENSTRTPDEKREEARSSQRAYNRLRDALETVKVPLHLQEGDVVVVDNTAAATSRDGYRDKREDGKDRWITRANVLDWGTTRALSPSNCFPPEWTFRKGRGGGGRDFDSLFSPGSVVWDPERTLDLIATRAEVELTTQNGRKAPTDSCLTRDLEELFMPSAA</sequence>
<reference evidence="4" key="1">
    <citation type="submission" date="2014-11" db="EMBL/GenBank/DDBJ databases">
        <authorList>
            <person name="Otto D Thomas"/>
            <person name="Naeem Raeece"/>
        </authorList>
    </citation>
    <scope>NUCLEOTIDE SEQUENCE</scope>
</reference>
<dbReference type="InterPro" id="IPR042098">
    <property type="entry name" value="TauD-like_sf"/>
</dbReference>
<dbReference type="Gene3D" id="3.60.130.10">
    <property type="entry name" value="Clavaminate synthase-like"/>
    <property type="match status" value="1"/>
</dbReference>
<dbReference type="EMBL" id="CDMZ01001047">
    <property type="protein sequence ID" value="CEM26283.1"/>
    <property type="molecule type" value="Genomic_DNA"/>
</dbReference>
<dbReference type="AlphaFoldDB" id="A0A0G4GAY5"/>
<evidence type="ECO:0000256" key="2">
    <source>
        <dbReference type="SAM" id="MobiDB-lite"/>
    </source>
</evidence>
<keyword evidence="1" id="KW-0560">Oxidoreductase</keyword>
<gene>
    <name evidence="4" type="ORF">Cvel_21086</name>
</gene>
<dbReference type="SUPFAM" id="SSF51197">
    <property type="entry name" value="Clavaminate synthase-like"/>
    <property type="match status" value="1"/>
</dbReference>
<dbReference type="VEuPathDB" id="CryptoDB:Cvel_21086"/>
<evidence type="ECO:0000256" key="1">
    <source>
        <dbReference type="ARBA" id="ARBA00023002"/>
    </source>
</evidence>
<evidence type="ECO:0000256" key="3">
    <source>
        <dbReference type="SAM" id="SignalP"/>
    </source>
</evidence>
<feature type="signal peptide" evidence="3">
    <location>
        <begin position="1"/>
        <end position="44"/>
    </location>
</feature>
<dbReference type="PhylomeDB" id="A0A0G4GAY5"/>
<feature type="compositionally biased region" description="Basic and acidic residues" evidence="2">
    <location>
        <begin position="316"/>
        <end position="326"/>
    </location>
</feature>
<name>A0A0G4GAY5_9ALVE</name>
<evidence type="ECO:0000313" key="4">
    <source>
        <dbReference type="EMBL" id="CEM26283.1"/>
    </source>
</evidence>
<proteinExistence type="predicted"/>
<organism evidence="4">
    <name type="scientific">Chromera velia CCMP2878</name>
    <dbReference type="NCBI Taxonomy" id="1169474"/>
    <lineage>
        <taxon>Eukaryota</taxon>
        <taxon>Sar</taxon>
        <taxon>Alveolata</taxon>
        <taxon>Colpodellida</taxon>
        <taxon>Chromeraceae</taxon>
        <taxon>Chromera</taxon>
    </lineage>
</organism>
<feature type="chain" id="PRO_5005189939" evidence="3">
    <location>
        <begin position="45"/>
        <end position="471"/>
    </location>
</feature>
<protein>
    <submittedName>
        <fullName evidence="4">Uncharacterized protein</fullName>
    </submittedName>
</protein>
<dbReference type="GO" id="GO:0016491">
    <property type="term" value="F:oxidoreductase activity"/>
    <property type="evidence" value="ECO:0007669"/>
    <property type="project" value="UniProtKB-KW"/>
</dbReference>
<accession>A0A0G4GAY5</accession>
<feature type="region of interest" description="Disordered" evidence="2">
    <location>
        <begin position="308"/>
        <end position="327"/>
    </location>
</feature>